<comment type="similarity">
    <text evidence="1 2">Belongs to the phD/YefM antitoxin family.</text>
</comment>
<accession>A0A3S0GB61</accession>
<dbReference type="EMBL" id="RWKW01000008">
    <property type="protein sequence ID" value="RST87873.1"/>
    <property type="molecule type" value="Genomic_DNA"/>
</dbReference>
<evidence type="ECO:0000313" key="3">
    <source>
        <dbReference type="EMBL" id="RST87873.1"/>
    </source>
</evidence>
<dbReference type="SUPFAM" id="SSF143120">
    <property type="entry name" value="YefM-like"/>
    <property type="match status" value="1"/>
</dbReference>
<evidence type="ECO:0000313" key="4">
    <source>
        <dbReference type="Proteomes" id="UP000278398"/>
    </source>
</evidence>
<protein>
    <recommendedName>
        <fullName evidence="2">Antitoxin</fullName>
    </recommendedName>
</protein>
<proteinExistence type="inferred from homology"/>
<sequence>MNQVSFKRLSDADLDRLEKEGGELVVVREGHEPMVVMRLADWQAMDDTTYLLSDPANKEMLLRSIAELDAGKGIERELIDP</sequence>
<dbReference type="AlphaFoldDB" id="A0A3S0GB61"/>
<dbReference type="OrthoDB" id="9802003at2"/>
<comment type="function">
    <text evidence="2">Antitoxin component of a type II toxin-antitoxin (TA) system.</text>
</comment>
<name>A0A3S0GB61_9HYPH</name>
<dbReference type="InterPro" id="IPR006442">
    <property type="entry name" value="Antitoxin_Phd/YefM"/>
</dbReference>
<keyword evidence="4" id="KW-1185">Reference proteome</keyword>
<dbReference type="RefSeq" id="WP_126697989.1">
    <property type="nucleotide sequence ID" value="NZ_RWKW01000008.1"/>
</dbReference>
<evidence type="ECO:0000256" key="1">
    <source>
        <dbReference type="ARBA" id="ARBA00009981"/>
    </source>
</evidence>
<dbReference type="InterPro" id="IPR036165">
    <property type="entry name" value="YefM-like_sf"/>
</dbReference>
<dbReference type="Proteomes" id="UP000278398">
    <property type="component" value="Unassembled WGS sequence"/>
</dbReference>
<reference evidence="3 4" key="1">
    <citation type="submission" date="2018-12" db="EMBL/GenBank/DDBJ databases">
        <title>Mesorhizobium carbonis sp. nov., isolated from coal mine water.</title>
        <authorList>
            <person name="Xin W."/>
            <person name="Xu Z."/>
            <person name="Xiang F."/>
            <person name="Zhang J."/>
            <person name="Xi L."/>
            <person name="Liu J."/>
        </authorList>
    </citation>
    <scope>NUCLEOTIDE SEQUENCE [LARGE SCALE GENOMIC DNA]</scope>
    <source>
        <strain evidence="3 4">B2.3</strain>
    </source>
</reference>
<gene>
    <name evidence="3" type="ORF">EJC49_03030</name>
</gene>
<comment type="caution">
    <text evidence="3">The sequence shown here is derived from an EMBL/GenBank/DDBJ whole genome shotgun (WGS) entry which is preliminary data.</text>
</comment>
<evidence type="ECO:0000256" key="2">
    <source>
        <dbReference type="RuleBase" id="RU362080"/>
    </source>
</evidence>
<dbReference type="Gene3D" id="6.10.250.330">
    <property type="match status" value="1"/>
</dbReference>
<organism evidence="3 4">
    <name type="scientific">Aquibium carbonis</name>
    <dbReference type="NCBI Taxonomy" id="2495581"/>
    <lineage>
        <taxon>Bacteria</taxon>
        <taxon>Pseudomonadati</taxon>
        <taxon>Pseudomonadota</taxon>
        <taxon>Alphaproteobacteria</taxon>
        <taxon>Hyphomicrobiales</taxon>
        <taxon>Phyllobacteriaceae</taxon>
        <taxon>Aquibium</taxon>
    </lineage>
</organism>
<dbReference type="Pfam" id="PF02604">
    <property type="entry name" value="PhdYeFM_antitox"/>
    <property type="match status" value="1"/>
</dbReference>